<protein>
    <submittedName>
        <fullName evidence="1">Uncharacterized protein</fullName>
    </submittedName>
</protein>
<gene>
    <name evidence="1" type="ORF">PEVE_00013123</name>
</gene>
<name>A0ABN8M2T9_9CNID</name>
<evidence type="ECO:0000313" key="2">
    <source>
        <dbReference type="Proteomes" id="UP001159427"/>
    </source>
</evidence>
<sequence>KSVEHEYKIAKIKSLLKLYQNPDQTVEAVREFEEHAMASGHQSLVKEAAKYSEELNITLQLDTLNPVCVTTEGKVVTAARAGNLCFAWLKGWATCPTYTIAGIYELYEQLLPTKLYTKEKTQTSTDGEVLCRLCGKVAESVAHVLAGCSSLAQTKYLYRHNAALKILFFELLREHGLMEEVPPWYSPVMPKPAYQNTTSEAFWDIPIYAEHNEVRANRIDARLVSHERKEVCTIEMSCPWIESRAKKDEEKTLKYGPMMWELKQRYNGYRVEQYNVIIDVLGGYSKHLEKSVRKLLGARARSVLERMQKSVISNTLNIARTFKINT</sequence>
<organism evidence="1 2">
    <name type="scientific">Porites evermanni</name>
    <dbReference type="NCBI Taxonomy" id="104178"/>
    <lineage>
        <taxon>Eukaryota</taxon>
        <taxon>Metazoa</taxon>
        <taxon>Cnidaria</taxon>
        <taxon>Anthozoa</taxon>
        <taxon>Hexacorallia</taxon>
        <taxon>Scleractinia</taxon>
        <taxon>Fungiina</taxon>
        <taxon>Poritidae</taxon>
        <taxon>Porites</taxon>
    </lineage>
</organism>
<accession>A0ABN8M2T9</accession>
<comment type="caution">
    <text evidence="1">The sequence shown here is derived from an EMBL/GenBank/DDBJ whole genome shotgun (WGS) entry which is preliminary data.</text>
</comment>
<reference evidence="1 2" key="1">
    <citation type="submission" date="2022-05" db="EMBL/GenBank/DDBJ databases">
        <authorList>
            <consortium name="Genoscope - CEA"/>
            <person name="William W."/>
        </authorList>
    </citation>
    <scope>NUCLEOTIDE SEQUENCE [LARGE SCALE GENOMIC DNA]</scope>
</reference>
<dbReference type="PANTHER" id="PTHR35450:SF2">
    <property type="entry name" value="REVERSE TRANSCRIPTASE DOMAIN-CONTAINING PROTEIN"/>
    <property type="match status" value="1"/>
</dbReference>
<dbReference type="EMBL" id="CALNXI010000198">
    <property type="protein sequence ID" value="CAH3021866.1"/>
    <property type="molecule type" value="Genomic_DNA"/>
</dbReference>
<dbReference type="Proteomes" id="UP001159427">
    <property type="component" value="Unassembled WGS sequence"/>
</dbReference>
<evidence type="ECO:0000313" key="1">
    <source>
        <dbReference type="EMBL" id="CAH3021866.1"/>
    </source>
</evidence>
<feature type="non-terminal residue" evidence="1">
    <location>
        <position position="1"/>
    </location>
</feature>
<proteinExistence type="predicted"/>
<dbReference type="PANTHER" id="PTHR35450">
    <property type="entry name" value="REVERSE TRANSCRIPTASE DOMAIN-CONTAINING PROTEIN"/>
    <property type="match status" value="1"/>
</dbReference>
<keyword evidence="2" id="KW-1185">Reference proteome</keyword>